<dbReference type="PANTHER" id="PTHR42202">
    <property type="entry name" value="GTP CYCLOHYDROLASE III"/>
    <property type="match status" value="1"/>
</dbReference>
<evidence type="ECO:0000256" key="2">
    <source>
        <dbReference type="HAMAP-Rule" id="MF_00608"/>
    </source>
</evidence>
<evidence type="ECO:0000256" key="1">
    <source>
        <dbReference type="ARBA" id="ARBA00022801"/>
    </source>
</evidence>
<accession>A0A4P2VDP2</accession>
<protein>
    <recommendedName>
        <fullName evidence="2 3">GTP cyclohydrolase III</fullName>
        <ecNumber evidence="2 3">3.5.4.29</ecNumber>
    </recommendedName>
</protein>
<proteinExistence type="inferred from homology"/>
<dbReference type="InterPro" id="IPR007839">
    <property type="entry name" value="GTP_CycHdrlase_3"/>
</dbReference>
<dbReference type="InterPro" id="IPR029787">
    <property type="entry name" value="Nucleotide_cyclase"/>
</dbReference>
<evidence type="ECO:0000313" key="5">
    <source>
        <dbReference type="Proteomes" id="UP000509448"/>
    </source>
</evidence>
<keyword evidence="2" id="KW-0342">GTP-binding</keyword>
<dbReference type="Proteomes" id="UP000509448">
    <property type="component" value="Chromosome"/>
</dbReference>
<evidence type="ECO:0000256" key="3">
    <source>
        <dbReference type="PIRNR" id="PIRNR009265"/>
    </source>
</evidence>
<comment type="catalytic activity">
    <reaction evidence="2 3">
        <text>GTP + 3 H2O = 2-amino-5-formylamino-6-(5-phospho-D-ribosylamino)pyrimidin-4(3H)-one + 2 phosphate + 2 H(+)</text>
        <dbReference type="Rhea" id="RHEA:22468"/>
        <dbReference type="ChEBI" id="CHEBI:15377"/>
        <dbReference type="ChEBI" id="CHEBI:15378"/>
        <dbReference type="ChEBI" id="CHEBI:37565"/>
        <dbReference type="ChEBI" id="CHEBI:43474"/>
        <dbReference type="ChEBI" id="CHEBI:57258"/>
        <dbReference type="EC" id="3.5.4.29"/>
    </reaction>
</comment>
<dbReference type="GO" id="GO:0005525">
    <property type="term" value="F:GTP binding"/>
    <property type="evidence" value="ECO:0007669"/>
    <property type="project" value="UniProtKB-KW"/>
</dbReference>
<dbReference type="Gene3D" id="3.30.70.270">
    <property type="match status" value="1"/>
</dbReference>
<organism evidence="4 5">
    <name type="scientific">Conexivisphaera calida</name>
    <dbReference type="NCBI Taxonomy" id="1874277"/>
    <lineage>
        <taxon>Archaea</taxon>
        <taxon>Nitrososphaerota</taxon>
        <taxon>Conexivisphaeria</taxon>
        <taxon>Conexivisphaerales</taxon>
        <taxon>Conexivisphaeraceae</taxon>
        <taxon>Conexivisphaera</taxon>
    </lineage>
</organism>
<gene>
    <name evidence="2" type="primary">gch3</name>
    <name evidence="4" type="ORF">NAS2_0573</name>
</gene>
<dbReference type="PIRSF" id="PIRSF009265">
    <property type="entry name" value="GTP_cyclohydro_3"/>
    <property type="match status" value="1"/>
</dbReference>
<dbReference type="InterPro" id="IPR043128">
    <property type="entry name" value="Rev_trsase/Diguanyl_cyclase"/>
</dbReference>
<dbReference type="KEGG" id="ccai:NAS2_0573"/>
<keyword evidence="1 2" id="KW-0378">Hydrolase</keyword>
<reference evidence="4 5" key="1">
    <citation type="journal article" date="2019" name="ISME J.">
        <title>Isolation and characterization of a thermophilic sulfur- and iron-reducing thaumarchaeote from a terrestrial acidic hot spring.</title>
        <authorList>
            <person name="Kato S."/>
            <person name="Itoh T."/>
            <person name="Yuki M."/>
            <person name="Nagamori M."/>
            <person name="Ohnishi M."/>
            <person name="Uematsu K."/>
            <person name="Suzuki K."/>
            <person name="Takashina T."/>
            <person name="Ohkuma M."/>
        </authorList>
    </citation>
    <scope>NUCLEOTIDE SEQUENCE [LARGE SCALE GENOMIC DNA]</scope>
    <source>
        <strain evidence="4 5">NAS-02</strain>
    </source>
</reference>
<keyword evidence="5" id="KW-1185">Reference proteome</keyword>
<comment type="function">
    <text evidence="2 3">Catalyzes the formation of 2-amino-5-formylamino-6-ribofuranosylamino-4(3H)-pyrimidinone ribonucleotide monophosphate and inorganic phosphate from GTP. Also has an independent pyrophosphate phosphohydrolase activity.</text>
</comment>
<keyword evidence="2" id="KW-0547">Nucleotide-binding</keyword>
<dbReference type="EMBL" id="AP018732">
    <property type="protein sequence ID" value="BBE41962.1"/>
    <property type="molecule type" value="Genomic_DNA"/>
</dbReference>
<dbReference type="Gene3D" id="3.30.70.1230">
    <property type="entry name" value="Nucleotide cyclase"/>
    <property type="match status" value="1"/>
</dbReference>
<dbReference type="AlphaFoldDB" id="A0A4P2VDP2"/>
<dbReference type="GO" id="GO:0043740">
    <property type="term" value="F:GTP cyclohydrolase IIa activity"/>
    <property type="evidence" value="ECO:0007669"/>
    <property type="project" value="UniProtKB-UniRule"/>
</dbReference>
<dbReference type="EC" id="3.5.4.29" evidence="2 3"/>
<dbReference type="PANTHER" id="PTHR42202:SF1">
    <property type="entry name" value="GTP CYCLOHYDROLASE III"/>
    <property type="match status" value="1"/>
</dbReference>
<name>A0A4P2VDP2_9ARCH</name>
<dbReference type="HAMAP" id="MF_00608">
    <property type="entry name" value="GTP_cyclohydro_3"/>
    <property type="match status" value="1"/>
</dbReference>
<sequence>MYRIGVLRLLGYREWTEGLGDDREWIIQVVQSGIYGLVSAEGAAIGAHAMPLRYDYMILLDSGAYPDGLRKISSAASSVAPTPVSISAACAPTPMDAQRIASADPGIYEGCASDPIAAVHMDMDDISSRTQRESAYATFEEVLGIVHAATKEASSLGGLVQYLGGDNLMAFLPRDSLDEFLKFVRGLEGVKAGVGVHRIPREAIALAARDLRSIRASRSRG</sequence>
<comment type="similarity">
    <text evidence="2 3">Belongs to the archaeal-type GTP cyclohydrolase family.</text>
</comment>
<dbReference type="Pfam" id="PF05165">
    <property type="entry name" value="GCH_III"/>
    <property type="match status" value="1"/>
</dbReference>
<evidence type="ECO:0000313" key="4">
    <source>
        <dbReference type="EMBL" id="BBE41962.1"/>
    </source>
</evidence>